<name>A0ABR2H2T8_9EUKA</name>
<evidence type="ECO:0000313" key="2">
    <source>
        <dbReference type="Proteomes" id="UP001470230"/>
    </source>
</evidence>
<dbReference type="Proteomes" id="UP001470230">
    <property type="component" value="Unassembled WGS sequence"/>
</dbReference>
<sequence length="93" mass="10994">MAKKFFETFKEKSFLLTNLANIKYNEFDISPEELQTFVWQKEAYWPNIEEVSSVFDVHSKYFENLPFEYTQLLPKIHVTTITHNGSIIQTVGI</sequence>
<proteinExistence type="predicted"/>
<comment type="caution">
    <text evidence="1">The sequence shown here is derived from an EMBL/GenBank/DDBJ whole genome shotgun (WGS) entry which is preliminary data.</text>
</comment>
<dbReference type="EMBL" id="JAPFFF010000045">
    <property type="protein sequence ID" value="KAK8840519.1"/>
    <property type="molecule type" value="Genomic_DNA"/>
</dbReference>
<keyword evidence="2" id="KW-1185">Reference proteome</keyword>
<gene>
    <name evidence="1" type="ORF">M9Y10_030727</name>
</gene>
<reference evidence="1 2" key="1">
    <citation type="submission" date="2024-04" db="EMBL/GenBank/DDBJ databases">
        <title>Tritrichomonas musculus Genome.</title>
        <authorList>
            <person name="Alves-Ferreira E."/>
            <person name="Grigg M."/>
            <person name="Lorenzi H."/>
            <person name="Galac M."/>
        </authorList>
    </citation>
    <scope>NUCLEOTIDE SEQUENCE [LARGE SCALE GENOMIC DNA]</scope>
    <source>
        <strain evidence="1 2">EAF2021</strain>
    </source>
</reference>
<organism evidence="1 2">
    <name type="scientific">Tritrichomonas musculus</name>
    <dbReference type="NCBI Taxonomy" id="1915356"/>
    <lineage>
        <taxon>Eukaryota</taxon>
        <taxon>Metamonada</taxon>
        <taxon>Parabasalia</taxon>
        <taxon>Tritrichomonadida</taxon>
        <taxon>Tritrichomonadidae</taxon>
        <taxon>Tritrichomonas</taxon>
    </lineage>
</organism>
<evidence type="ECO:0000313" key="1">
    <source>
        <dbReference type="EMBL" id="KAK8840519.1"/>
    </source>
</evidence>
<protein>
    <submittedName>
        <fullName evidence="1">Uncharacterized protein</fullName>
    </submittedName>
</protein>
<accession>A0ABR2H2T8</accession>